<keyword evidence="5 6" id="KW-0472">Membrane</keyword>
<evidence type="ECO:0000256" key="6">
    <source>
        <dbReference type="SAM" id="Phobius"/>
    </source>
</evidence>
<keyword evidence="8" id="KW-1185">Reference proteome</keyword>
<evidence type="ECO:0000259" key="7">
    <source>
        <dbReference type="PROSITE" id="PS50104"/>
    </source>
</evidence>
<feature type="transmembrane region" description="Helical" evidence="6">
    <location>
        <begin position="110"/>
        <end position="136"/>
    </location>
</feature>
<dbReference type="PANTHER" id="PTHR24365">
    <property type="entry name" value="TOLL-LIKE RECEPTOR"/>
    <property type="match status" value="1"/>
</dbReference>
<keyword evidence="4 6" id="KW-1133">Transmembrane helix</keyword>
<feature type="domain" description="TIR" evidence="7">
    <location>
        <begin position="165"/>
        <end position="300"/>
    </location>
</feature>
<dbReference type="GO" id="GO:0045087">
    <property type="term" value="P:innate immune response"/>
    <property type="evidence" value="ECO:0007669"/>
    <property type="project" value="TreeGrafter"/>
</dbReference>
<dbReference type="InParanoid" id="A0A7F5QUZ7"/>
<dbReference type="RefSeq" id="XP_025828876.1">
    <property type="nucleotide sequence ID" value="XM_025973091.1"/>
</dbReference>
<dbReference type="Proteomes" id="UP000192223">
    <property type="component" value="Unplaced"/>
</dbReference>
<dbReference type="GeneID" id="112904026"/>
<evidence type="ECO:0000256" key="4">
    <source>
        <dbReference type="ARBA" id="ARBA00022989"/>
    </source>
</evidence>
<evidence type="ECO:0000256" key="5">
    <source>
        <dbReference type="ARBA" id="ARBA00023136"/>
    </source>
</evidence>
<dbReference type="SUPFAM" id="SSF52200">
    <property type="entry name" value="Toll/Interleukin receptor TIR domain"/>
    <property type="match status" value="1"/>
</dbReference>
<name>A0A7F5QUZ7_AGRPL</name>
<dbReference type="KEGG" id="apln:112904026"/>
<dbReference type="PROSITE" id="PS50104">
    <property type="entry name" value="TIR"/>
    <property type="match status" value="1"/>
</dbReference>
<dbReference type="InterPro" id="IPR035897">
    <property type="entry name" value="Toll_tir_struct_dom_sf"/>
</dbReference>
<keyword evidence="2 6" id="KW-0812">Transmembrane</keyword>
<dbReference type="Pfam" id="PF01582">
    <property type="entry name" value="TIR"/>
    <property type="match status" value="1"/>
</dbReference>
<dbReference type="Gene3D" id="3.80.10.10">
    <property type="entry name" value="Ribonuclease Inhibitor"/>
    <property type="match status" value="1"/>
</dbReference>
<evidence type="ECO:0000313" key="9">
    <source>
        <dbReference type="RefSeq" id="XP_025828876.1"/>
    </source>
</evidence>
<dbReference type="AlphaFoldDB" id="A0A7F5QUZ7"/>
<protein>
    <submittedName>
        <fullName evidence="9">Protein toll-like</fullName>
    </submittedName>
</protein>
<dbReference type="FunFam" id="3.40.50.10140:FF:000020">
    <property type="entry name" value="Blast:Protein toll"/>
    <property type="match status" value="1"/>
</dbReference>
<dbReference type="GO" id="GO:0005886">
    <property type="term" value="C:plasma membrane"/>
    <property type="evidence" value="ECO:0007669"/>
    <property type="project" value="TreeGrafter"/>
</dbReference>
<organism evidence="8 9">
    <name type="scientific">Agrilus planipennis</name>
    <name type="common">Emerald ash borer</name>
    <name type="synonym">Agrilus marcopoli</name>
    <dbReference type="NCBI Taxonomy" id="224129"/>
    <lineage>
        <taxon>Eukaryota</taxon>
        <taxon>Metazoa</taxon>
        <taxon>Ecdysozoa</taxon>
        <taxon>Arthropoda</taxon>
        <taxon>Hexapoda</taxon>
        <taxon>Insecta</taxon>
        <taxon>Pterygota</taxon>
        <taxon>Neoptera</taxon>
        <taxon>Endopterygota</taxon>
        <taxon>Coleoptera</taxon>
        <taxon>Polyphaga</taxon>
        <taxon>Elateriformia</taxon>
        <taxon>Buprestoidea</taxon>
        <taxon>Buprestidae</taxon>
        <taxon>Agrilinae</taxon>
        <taxon>Agrilus</taxon>
    </lineage>
</organism>
<sequence>MGYEKTTRLVLSNNKIQEIKWLPPNIQVLHFDHNNISFLSYDILKQLNESTVKNISLDHNPWRCDCDAVNLTNFLKENLLRKQYNPKSITCAQSGKSLINLNINNLCPTYLSFVLGISMSLLIIMFLAALSIALYYRYQQEIKVWLFAHDMFLWFITEEEVDKDKLYDAFISYSHKDEDFVTEKLLPILEDGPHPYKLCLHFRDWIPGEFISKQIAQSVENSRRTVVILSESFLESVWGKMEFRTAHTQAMSEGRARVIIILYGNVNLDNLDDELKSYLRTNTYLKWDDPWFWNKLRYALPHPQRAFDKKVQRNNNIMLTLHDKLDLITTPTTPNAGSTPPAVSLDPLLIKDNPLDFSKTELRSTAPAAEA</sequence>
<dbReference type="OrthoDB" id="1421090at2759"/>
<dbReference type="PANTHER" id="PTHR24365:SF541">
    <property type="entry name" value="PROTEIN TOLL-RELATED"/>
    <property type="match status" value="1"/>
</dbReference>
<comment type="subcellular location">
    <subcellularLocation>
        <location evidence="1">Membrane</location>
        <topology evidence="1">Single-pass membrane protein</topology>
    </subcellularLocation>
</comment>
<dbReference type="InterPro" id="IPR000157">
    <property type="entry name" value="TIR_dom"/>
</dbReference>
<evidence type="ECO:0000256" key="1">
    <source>
        <dbReference type="ARBA" id="ARBA00004167"/>
    </source>
</evidence>
<dbReference type="Gene3D" id="3.40.50.10140">
    <property type="entry name" value="Toll/interleukin-1 receptor homology (TIR) domain"/>
    <property type="match status" value="1"/>
</dbReference>
<dbReference type="SMART" id="SM00255">
    <property type="entry name" value="TIR"/>
    <property type="match status" value="1"/>
</dbReference>
<keyword evidence="3" id="KW-0732">Signal</keyword>
<dbReference type="InterPro" id="IPR032675">
    <property type="entry name" value="LRR_dom_sf"/>
</dbReference>
<gene>
    <name evidence="9" type="primary">LOC112904026</name>
</gene>
<reference evidence="9" key="1">
    <citation type="submission" date="2025-08" db="UniProtKB">
        <authorList>
            <consortium name="RefSeq"/>
        </authorList>
    </citation>
    <scope>IDENTIFICATION</scope>
    <source>
        <tissue evidence="9">Entire body</tissue>
    </source>
</reference>
<evidence type="ECO:0000313" key="8">
    <source>
        <dbReference type="Proteomes" id="UP000192223"/>
    </source>
</evidence>
<dbReference type="PRINTS" id="PR01537">
    <property type="entry name" value="INTRLKN1R1F"/>
</dbReference>
<proteinExistence type="predicted"/>
<evidence type="ECO:0000256" key="2">
    <source>
        <dbReference type="ARBA" id="ARBA00022692"/>
    </source>
</evidence>
<dbReference type="GO" id="GO:0038023">
    <property type="term" value="F:signaling receptor activity"/>
    <property type="evidence" value="ECO:0007669"/>
    <property type="project" value="TreeGrafter"/>
</dbReference>
<evidence type="ECO:0000256" key="3">
    <source>
        <dbReference type="ARBA" id="ARBA00022729"/>
    </source>
</evidence>
<dbReference type="GO" id="GO:0007165">
    <property type="term" value="P:signal transduction"/>
    <property type="evidence" value="ECO:0007669"/>
    <property type="project" value="InterPro"/>
</dbReference>
<accession>A0A7F5QUZ7</accession>
<dbReference type="SUPFAM" id="SSF52058">
    <property type="entry name" value="L domain-like"/>
    <property type="match status" value="1"/>
</dbReference>